<proteinExistence type="predicted"/>
<accession>A0ACD3ADN7</accession>
<dbReference type="EMBL" id="ML208505">
    <property type="protein sequence ID" value="TFK63780.1"/>
    <property type="molecule type" value="Genomic_DNA"/>
</dbReference>
<gene>
    <name evidence="1" type="ORF">BDN72DRAFT_301095</name>
</gene>
<sequence length="668" mass="76768">MSSFRSTPPLEHPSTIPAVRHSLAELRNRADYIGQCTSYDRSRAEGPQGIFKDIADLSYKLCGLLLETFPTELLVRIFLEVPAYRWLKRRPNTSYQDEATDVAEIRHAAPTRRSPWVFSHVCQRWRAIVLSTPRLWTVVPTVDLSSMCANPLLEQHLLRSANKVPLSICCEHSGTSIDKAVTSRLSQYVESTEELTFLLRNKCLPNFYEFQGHFRSLRAFHLIFFAPRAELGMHLPPDMFASAPQLEELTLLHPLITPPQLPDTLKKYHGYYHGASAALEFLARVPQLESCTFESPLSYPRGETHPPLPKRSRLSMPELHTLGLVNCSSVQEFLKNIYLPKLHHLQLSFYQRREPIIRSLTDALLAWAKESGWTSLRILNLAIHGSMEAVPTELAHDLSKLFSATPELEWLSYTTSVSHSAYTFIPLFGNRMLLPHLRTLLLDFGHLSPQDLALVLDMVEYRRSRPIVQSADTSSMFSASSGLMFFALRNVEEGDIRGNRHRLDWGHDPSFSRLKDIAWILTRSLEIPLDESNVFGSQDFQNNFQLITHNWNIQSVLASGLHNTLSKLLLRESSSPDQPGYEILEKCRNCVDIWRIQSKRYFEESRWFMFQNALYWQAGGQPDAHEMFWEISPPRDGIPRHRRDPPLTYVDPIKKAHWRPDWEIAASH</sequence>
<organism evidence="1 2">
    <name type="scientific">Pluteus cervinus</name>
    <dbReference type="NCBI Taxonomy" id="181527"/>
    <lineage>
        <taxon>Eukaryota</taxon>
        <taxon>Fungi</taxon>
        <taxon>Dikarya</taxon>
        <taxon>Basidiomycota</taxon>
        <taxon>Agaricomycotina</taxon>
        <taxon>Agaricomycetes</taxon>
        <taxon>Agaricomycetidae</taxon>
        <taxon>Agaricales</taxon>
        <taxon>Pluteineae</taxon>
        <taxon>Pluteaceae</taxon>
        <taxon>Pluteus</taxon>
    </lineage>
</organism>
<protein>
    <submittedName>
        <fullName evidence="1">Uncharacterized protein</fullName>
    </submittedName>
</protein>
<reference evidence="1 2" key="1">
    <citation type="journal article" date="2019" name="Nat. Ecol. Evol.">
        <title>Megaphylogeny resolves global patterns of mushroom evolution.</title>
        <authorList>
            <person name="Varga T."/>
            <person name="Krizsan K."/>
            <person name="Foldi C."/>
            <person name="Dima B."/>
            <person name="Sanchez-Garcia M."/>
            <person name="Sanchez-Ramirez S."/>
            <person name="Szollosi G.J."/>
            <person name="Szarkandi J.G."/>
            <person name="Papp V."/>
            <person name="Albert L."/>
            <person name="Andreopoulos W."/>
            <person name="Angelini C."/>
            <person name="Antonin V."/>
            <person name="Barry K.W."/>
            <person name="Bougher N.L."/>
            <person name="Buchanan P."/>
            <person name="Buyck B."/>
            <person name="Bense V."/>
            <person name="Catcheside P."/>
            <person name="Chovatia M."/>
            <person name="Cooper J."/>
            <person name="Damon W."/>
            <person name="Desjardin D."/>
            <person name="Finy P."/>
            <person name="Geml J."/>
            <person name="Haridas S."/>
            <person name="Hughes K."/>
            <person name="Justo A."/>
            <person name="Karasinski D."/>
            <person name="Kautmanova I."/>
            <person name="Kiss B."/>
            <person name="Kocsube S."/>
            <person name="Kotiranta H."/>
            <person name="LaButti K.M."/>
            <person name="Lechner B.E."/>
            <person name="Liimatainen K."/>
            <person name="Lipzen A."/>
            <person name="Lukacs Z."/>
            <person name="Mihaltcheva S."/>
            <person name="Morgado L.N."/>
            <person name="Niskanen T."/>
            <person name="Noordeloos M.E."/>
            <person name="Ohm R.A."/>
            <person name="Ortiz-Santana B."/>
            <person name="Ovrebo C."/>
            <person name="Racz N."/>
            <person name="Riley R."/>
            <person name="Savchenko A."/>
            <person name="Shiryaev A."/>
            <person name="Soop K."/>
            <person name="Spirin V."/>
            <person name="Szebenyi C."/>
            <person name="Tomsovsky M."/>
            <person name="Tulloss R.E."/>
            <person name="Uehling J."/>
            <person name="Grigoriev I.V."/>
            <person name="Vagvolgyi C."/>
            <person name="Papp T."/>
            <person name="Martin F.M."/>
            <person name="Miettinen O."/>
            <person name="Hibbett D.S."/>
            <person name="Nagy L.G."/>
        </authorList>
    </citation>
    <scope>NUCLEOTIDE SEQUENCE [LARGE SCALE GENOMIC DNA]</scope>
    <source>
        <strain evidence="1 2">NL-1719</strain>
    </source>
</reference>
<name>A0ACD3ADN7_9AGAR</name>
<keyword evidence="2" id="KW-1185">Reference proteome</keyword>
<dbReference type="Proteomes" id="UP000308600">
    <property type="component" value="Unassembled WGS sequence"/>
</dbReference>
<evidence type="ECO:0000313" key="1">
    <source>
        <dbReference type="EMBL" id="TFK63780.1"/>
    </source>
</evidence>
<evidence type="ECO:0000313" key="2">
    <source>
        <dbReference type="Proteomes" id="UP000308600"/>
    </source>
</evidence>